<comment type="similarity">
    <text evidence="1">Belongs to the FMO family.</text>
</comment>
<dbReference type="InterPro" id="IPR020946">
    <property type="entry name" value="Flavin_mOase-like"/>
</dbReference>
<reference evidence="6 7" key="1">
    <citation type="journal article" date="2019" name="Int. J. Syst. Evol. Microbiol.">
        <title>The Global Catalogue of Microorganisms (GCM) 10K type strain sequencing project: providing services to taxonomists for standard genome sequencing and annotation.</title>
        <authorList>
            <consortium name="The Broad Institute Genomics Platform"/>
            <consortium name="The Broad Institute Genome Sequencing Center for Infectious Disease"/>
            <person name="Wu L."/>
            <person name="Ma J."/>
        </authorList>
    </citation>
    <scope>NUCLEOTIDE SEQUENCE [LARGE SCALE GENOMIC DNA]</scope>
    <source>
        <strain evidence="6 7">JCM 14546</strain>
    </source>
</reference>
<evidence type="ECO:0000256" key="1">
    <source>
        <dbReference type="ARBA" id="ARBA00009183"/>
    </source>
</evidence>
<name>A0ABN2TDU1_9MICO</name>
<sequence length="489" mass="55512">MTADTSFRLRVAVIGAGPSGLAQLRAFAAARKEGAEIPEIVCFERQSDLGGQWNYSWRHGTDEYGESVHSSMYRHLWSNGPKETLELADYTFDEHFGRPISSYPPREVLWDYISGRIERDGLREWIRFSTIVRRVDHDAATRTFTVVSEYLPTGEQTTEVFDRVVVATGHFSVPNVPYFEGIETFPGQVTHAHDFRGAEHMEGRTVLVVGGSSSAEDIALQAFKFGAARVLISHRRDPLGYGWPDRIEECAVAERFEGRTVHLADGTSVEVDEVVLCTGYRHSFPFLPAHLALHTKNKLWQDHLYKGVVFEHCTDLFYLGMQDQWFTFNMFDAMGWFVRDVILGRFELPPLEEMRADMAAWKAKFEAIDSVPAKGWFQAAHFKDVLAATDYPPFDVDAGVRTFLEWKQDKKEDILTYRDVCYTSHLTGTTATPHHTPWIDELDDSMENYLRLHGPVAAVEPAAGWAFGFLRSLLVLLLPVPAPPLERYP</sequence>
<evidence type="ECO:0000256" key="3">
    <source>
        <dbReference type="ARBA" id="ARBA00022630"/>
    </source>
</evidence>
<dbReference type="Proteomes" id="UP001500755">
    <property type="component" value="Unassembled WGS sequence"/>
</dbReference>
<keyword evidence="5" id="KW-0560">Oxidoreductase</keyword>
<evidence type="ECO:0000256" key="2">
    <source>
        <dbReference type="ARBA" id="ARBA00010139"/>
    </source>
</evidence>
<dbReference type="SUPFAM" id="SSF51905">
    <property type="entry name" value="FAD/NAD(P)-binding domain"/>
    <property type="match status" value="2"/>
</dbReference>
<evidence type="ECO:0000313" key="7">
    <source>
        <dbReference type="Proteomes" id="UP001500755"/>
    </source>
</evidence>
<comment type="caution">
    <text evidence="6">The sequence shown here is derived from an EMBL/GenBank/DDBJ whole genome shotgun (WGS) entry which is preliminary data.</text>
</comment>
<protein>
    <submittedName>
        <fullName evidence="6">NAD(P)/FAD-dependent oxidoreductase</fullName>
    </submittedName>
</protein>
<keyword evidence="3" id="KW-0285">Flavoprotein</keyword>
<accession>A0ABN2TDU1</accession>
<evidence type="ECO:0000313" key="6">
    <source>
        <dbReference type="EMBL" id="GAA2006253.1"/>
    </source>
</evidence>
<dbReference type="Pfam" id="PF00743">
    <property type="entry name" value="FMO-like"/>
    <property type="match status" value="1"/>
</dbReference>
<evidence type="ECO:0000256" key="5">
    <source>
        <dbReference type="ARBA" id="ARBA00023002"/>
    </source>
</evidence>
<dbReference type="RefSeq" id="WP_344308471.1">
    <property type="nucleotide sequence ID" value="NZ_BAAANO010000013.1"/>
</dbReference>
<keyword evidence="7" id="KW-1185">Reference proteome</keyword>
<comment type="similarity">
    <text evidence="2">Belongs to the FAD-binding monooxygenase family.</text>
</comment>
<dbReference type="EMBL" id="BAAANO010000013">
    <property type="protein sequence ID" value="GAA2006253.1"/>
    <property type="molecule type" value="Genomic_DNA"/>
</dbReference>
<gene>
    <name evidence="6" type="ORF">GCM10009755_15320</name>
</gene>
<organism evidence="6 7">
    <name type="scientific">Brevibacterium samyangense</name>
    <dbReference type="NCBI Taxonomy" id="366888"/>
    <lineage>
        <taxon>Bacteria</taxon>
        <taxon>Bacillati</taxon>
        <taxon>Actinomycetota</taxon>
        <taxon>Actinomycetes</taxon>
        <taxon>Micrococcales</taxon>
        <taxon>Brevibacteriaceae</taxon>
        <taxon>Brevibacterium</taxon>
    </lineage>
</organism>
<dbReference type="InterPro" id="IPR036188">
    <property type="entry name" value="FAD/NAD-bd_sf"/>
</dbReference>
<dbReference type="Gene3D" id="3.50.50.60">
    <property type="entry name" value="FAD/NAD(P)-binding domain"/>
    <property type="match status" value="2"/>
</dbReference>
<dbReference type="InterPro" id="IPR050346">
    <property type="entry name" value="FMO-like"/>
</dbReference>
<proteinExistence type="inferred from homology"/>
<evidence type="ECO:0000256" key="4">
    <source>
        <dbReference type="ARBA" id="ARBA00022827"/>
    </source>
</evidence>
<keyword evidence="4" id="KW-0274">FAD</keyword>
<dbReference type="PANTHER" id="PTHR23023">
    <property type="entry name" value="DIMETHYLANILINE MONOOXYGENASE"/>
    <property type="match status" value="1"/>
</dbReference>